<sequence>MFPKIGNNSKSSQADKYFSMVDGITIQSRALNMRRMDAFGHIKVFFKELLRRTNEDINISVCCRSQAASENPPTGVTNNQLKFCYQNNPIYF</sequence>
<gene>
    <name evidence="1" type="ORF">ECRASSUSDP1_LOCUS19711</name>
</gene>
<keyword evidence="2" id="KW-1185">Reference proteome</keyword>
<evidence type="ECO:0000313" key="2">
    <source>
        <dbReference type="Proteomes" id="UP001295684"/>
    </source>
</evidence>
<reference evidence="1" key="1">
    <citation type="submission" date="2023-07" db="EMBL/GenBank/DDBJ databases">
        <authorList>
            <consortium name="AG Swart"/>
            <person name="Singh M."/>
            <person name="Singh A."/>
            <person name="Seah K."/>
            <person name="Emmerich C."/>
        </authorList>
    </citation>
    <scope>NUCLEOTIDE SEQUENCE</scope>
    <source>
        <strain evidence="1">DP1</strain>
    </source>
</reference>
<evidence type="ECO:0000313" key="1">
    <source>
        <dbReference type="EMBL" id="CAI2378316.1"/>
    </source>
</evidence>
<proteinExistence type="predicted"/>
<accession>A0AAD1XTI1</accession>
<dbReference type="AlphaFoldDB" id="A0AAD1XTI1"/>
<protein>
    <submittedName>
        <fullName evidence="1">Uncharacterized protein</fullName>
    </submittedName>
</protein>
<dbReference type="EMBL" id="CAMPGE010020027">
    <property type="protein sequence ID" value="CAI2378316.1"/>
    <property type="molecule type" value="Genomic_DNA"/>
</dbReference>
<comment type="caution">
    <text evidence="1">The sequence shown here is derived from an EMBL/GenBank/DDBJ whole genome shotgun (WGS) entry which is preliminary data.</text>
</comment>
<organism evidence="1 2">
    <name type="scientific">Euplotes crassus</name>
    <dbReference type="NCBI Taxonomy" id="5936"/>
    <lineage>
        <taxon>Eukaryota</taxon>
        <taxon>Sar</taxon>
        <taxon>Alveolata</taxon>
        <taxon>Ciliophora</taxon>
        <taxon>Intramacronucleata</taxon>
        <taxon>Spirotrichea</taxon>
        <taxon>Hypotrichia</taxon>
        <taxon>Euplotida</taxon>
        <taxon>Euplotidae</taxon>
        <taxon>Moneuplotes</taxon>
    </lineage>
</organism>
<name>A0AAD1XTI1_EUPCR</name>
<dbReference type="Proteomes" id="UP001295684">
    <property type="component" value="Unassembled WGS sequence"/>
</dbReference>